<organism evidence="2 3">
    <name type="scientific">Amycolatopsis thermophila</name>
    <dbReference type="NCBI Taxonomy" id="206084"/>
    <lineage>
        <taxon>Bacteria</taxon>
        <taxon>Bacillati</taxon>
        <taxon>Actinomycetota</taxon>
        <taxon>Actinomycetes</taxon>
        <taxon>Pseudonocardiales</taxon>
        <taxon>Pseudonocardiaceae</taxon>
        <taxon>Amycolatopsis</taxon>
    </lineage>
</organism>
<comment type="caution">
    <text evidence="2">The sequence shown here is derived from an EMBL/GenBank/DDBJ whole genome shotgun (WGS) entry which is preliminary data.</text>
</comment>
<dbReference type="EMBL" id="JAUSUT010000001">
    <property type="protein sequence ID" value="MDQ0381234.1"/>
    <property type="molecule type" value="Genomic_DNA"/>
</dbReference>
<dbReference type="Proteomes" id="UP001229651">
    <property type="component" value="Unassembled WGS sequence"/>
</dbReference>
<evidence type="ECO:0000256" key="1">
    <source>
        <dbReference type="SAM" id="MobiDB-lite"/>
    </source>
</evidence>
<dbReference type="RefSeq" id="WP_306995735.1">
    <property type="nucleotide sequence ID" value="NZ_JAUSUT010000001.1"/>
</dbReference>
<gene>
    <name evidence="2" type="ORF">FB470_005228</name>
</gene>
<evidence type="ECO:0000313" key="3">
    <source>
        <dbReference type="Proteomes" id="UP001229651"/>
    </source>
</evidence>
<reference evidence="2 3" key="1">
    <citation type="submission" date="2023-07" db="EMBL/GenBank/DDBJ databases">
        <title>Sequencing the genomes of 1000 actinobacteria strains.</title>
        <authorList>
            <person name="Klenk H.-P."/>
        </authorList>
    </citation>
    <scope>NUCLEOTIDE SEQUENCE [LARGE SCALE GENOMIC DNA]</scope>
    <source>
        <strain evidence="2 3">DSM 45805</strain>
    </source>
</reference>
<accession>A0ABU0F1L5</accession>
<feature type="region of interest" description="Disordered" evidence="1">
    <location>
        <begin position="40"/>
        <end position="87"/>
    </location>
</feature>
<keyword evidence="3" id="KW-1185">Reference proteome</keyword>
<name>A0ABU0F1L5_9PSEU</name>
<evidence type="ECO:0000313" key="2">
    <source>
        <dbReference type="EMBL" id="MDQ0381234.1"/>
    </source>
</evidence>
<sequence>MTDTTRQASAGTGFADLICADQAWLDAEFAAIMTANFAHFPPWPPVRRHGNPGPRRPGRAPRTVAGRAGPAPVPAVRAGHRQRDPPC</sequence>
<protein>
    <submittedName>
        <fullName evidence="2">Uncharacterized protein</fullName>
    </submittedName>
</protein>
<feature type="compositionally biased region" description="Low complexity" evidence="1">
    <location>
        <begin position="60"/>
        <end position="77"/>
    </location>
</feature>
<proteinExistence type="predicted"/>